<feature type="compositionally biased region" description="Polar residues" evidence="3">
    <location>
        <begin position="450"/>
        <end position="462"/>
    </location>
</feature>
<feature type="region of interest" description="Disordered" evidence="3">
    <location>
        <begin position="666"/>
        <end position="699"/>
    </location>
</feature>
<reference evidence="6" key="1">
    <citation type="submission" date="2025-08" db="UniProtKB">
        <authorList>
            <consortium name="RefSeq"/>
        </authorList>
    </citation>
    <scope>IDENTIFICATION</scope>
</reference>
<feature type="compositionally biased region" description="Basic and acidic residues" evidence="3">
    <location>
        <begin position="686"/>
        <end position="699"/>
    </location>
</feature>
<dbReference type="InterPro" id="IPR011598">
    <property type="entry name" value="bHLH_dom"/>
</dbReference>
<dbReference type="RefSeq" id="XP_039122266.1">
    <property type="nucleotide sequence ID" value="XM_039266332.1"/>
</dbReference>
<organism evidence="5 6">
    <name type="scientific">Dioscorea cayennensis subsp. rotundata</name>
    <name type="common">White Guinea yam</name>
    <name type="synonym">Dioscorea rotundata</name>
    <dbReference type="NCBI Taxonomy" id="55577"/>
    <lineage>
        <taxon>Eukaryota</taxon>
        <taxon>Viridiplantae</taxon>
        <taxon>Streptophyta</taxon>
        <taxon>Embryophyta</taxon>
        <taxon>Tracheophyta</taxon>
        <taxon>Spermatophyta</taxon>
        <taxon>Magnoliopsida</taxon>
        <taxon>Liliopsida</taxon>
        <taxon>Dioscoreales</taxon>
        <taxon>Dioscoreaceae</taxon>
        <taxon>Dioscorea</taxon>
    </lineage>
</organism>
<dbReference type="PANTHER" id="PTHR46196:SF2">
    <property type="entry name" value="TRANSCRIPTION FACTOR BHLH157"/>
    <property type="match status" value="1"/>
</dbReference>
<evidence type="ECO:0000259" key="4">
    <source>
        <dbReference type="PROSITE" id="PS50888"/>
    </source>
</evidence>
<feature type="region of interest" description="Disordered" evidence="3">
    <location>
        <begin position="489"/>
        <end position="523"/>
    </location>
</feature>
<keyword evidence="5" id="KW-1185">Reference proteome</keyword>
<gene>
    <name evidence="6" type="primary">LOC120258875</name>
</gene>
<dbReference type="PROSITE" id="PS50888">
    <property type="entry name" value="BHLH"/>
    <property type="match status" value="1"/>
</dbReference>
<keyword evidence="1" id="KW-0805">Transcription regulation</keyword>
<feature type="domain" description="BHLH" evidence="4">
    <location>
        <begin position="685"/>
        <end position="734"/>
    </location>
</feature>
<dbReference type="GO" id="GO:0046983">
    <property type="term" value="F:protein dimerization activity"/>
    <property type="evidence" value="ECO:0007669"/>
    <property type="project" value="InterPro"/>
</dbReference>
<evidence type="ECO:0000313" key="6">
    <source>
        <dbReference type="RefSeq" id="XP_039122266.1"/>
    </source>
</evidence>
<keyword evidence="2" id="KW-0804">Transcription</keyword>
<evidence type="ECO:0000256" key="3">
    <source>
        <dbReference type="SAM" id="MobiDB-lite"/>
    </source>
</evidence>
<feature type="region of interest" description="Disordered" evidence="3">
    <location>
        <begin position="413"/>
        <end position="462"/>
    </location>
</feature>
<dbReference type="Pfam" id="PF23176">
    <property type="entry name" value="bHLH_LHW"/>
    <property type="match status" value="1"/>
</dbReference>
<name>A0AB40B6G8_DIOCR</name>
<dbReference type="Proteomes" id="UP001515500">
    <property type="component" value="Chromosome 4"/>
</dbReference>
<evidence type="ECO:0000313" key="5">
    <source>
        <dbReference type="Proteomes" id="UP001515500"/>
    </source>
</evidence>
<feature type="compositionally biased region" description="Basic and acidic residues" evidence="3">
    <location>
        <begin position="435"/>
        <end position="449"/>
    </location>
</feature>
<dbReference type="AlphaFoldDB" id="A0AB40B6G8"/>
<evidence type="ECO:0000256" key="1">
    <source>
        <dbReference type="ARBA" id="ARBA00023015"/>
    </source>
</evidence>
<protein>
    <submittedName>
        <fullName evidence="6">Transcription factor LHW-like isoform X1</fullName>
    </submittedName>
</protein>
<dbReference type="GO" id="GO:0003700">
    <property type="term" value="F:DNA-binding transcription factor activity"/>
    <property type="evidence" value="ECO:0007669"/>
    <property type="project" value="InterPro"/>
</dbReference>
<dbReference type="GeneID" id="120258875"/>
<sequence length="903" mass="98746">MAPELAEALRGLCRRHGWTYAVLWGSDPRDPRVLIMKDSCYLEEQMRNMIDGMRNQAYIVGQGSIGVAALSGRHQWIYSDVCPAELNSQGPNDKLEVLRGNSEWQHQFSAGVGTIVIISLPSFGALECGSDKKITVSMEFVDQVAHLFQQLESMRGLQHADIPQSINVYNTSSTAVSANSSDVSCSYYNATNSFHDESCEELMATALLSKTSFHSSSVLSQRFDHSCQSREIIGEMNPQVLGMPIISHSACIAKDANNPIQDTAPLFRNSSNCITKPSQGAATDYAETQVFFSPNSLLTPTSSVPDNSEVICSRADNWSKTLAASQRQLPAIGIQAFPSMSLIKSSSSIPYINAFYSGDPSLSYNTCNSPGMVLNSKPSNLSKSCLPDVDTLLDMTHSSSSFIPMTIADISSDKSSSMRSFPPKLPNSFVSQVSRSDHTTLSDSKENETLTRNNLANQPPEKVTTSLSLLPKDNQLQVTCSSSNLVGIDPLPSGPVENSDTGAVNSLDAGSDRKRNSADASPQMLHDTELFDVMDLDLSPGTLDLEQWETIIPSSCTNLNKSVSELEKGSFPEFGEPQLLDVDVGNINVAPGHFSVSSNFYAAPNPHPEYQTYREHVPLVGLPRVDFSVPECNLEKIMHGSPKEATSMSHSNLWIDESCSVNAESAVTNHPKKSEEATKVAKRRARPGESTRPRPKDRQLIQDRVKELREIVPNGAKCSIDALLDRTIKYMLFMQSVMKYAGKLKQVDEPKMIGDESGVILKDNSGGGGSGATWAFEVAGQTMVCPIIVEDLNPPGQMVIEMLCEERGLFLEIADIIRGFGLTILKGVMESRDHKIWARFLVEANKDLTRMDIFLSLVQLLQQTNTVQSSDQLSKGIDKATPEFATSQQTSMPIPVSLADRLQ</sequence>
<dbReference type="InterPro" id="IPR025610">
    <property type="entry name" value="MYC/MYB_N"/>
</dbReference>
<dbReference type="Pfam" id="PF14215">
    <property type="entry name" value="bHLH-MYC_N"/>
    <property type="match status" value="1"/>
</dbReference>
<evidence type="ECO:0000256" key="2">
    <source>
        <dbReference type="ARBA" id="ARBA00023163"/>
    </source>
</evidence>
<proteinExistence type="predicted"/>
<dbReference type="PANTHER" id="PTHR46196">
    <property type="entry name" value="TRANSCRIPTION FACTOR BHLH155-LIKE ISOFORM X1-RELATED"/>
    <property type="match status" value="1"/>
</dbReference>
<accession>A0AB40B6G8</accession>
<dbReference type="InterPro" id="IPR043561">
    <property type="entry name" value="LHW-like"/>
</dbReference>